<dbReference type="GO" id="GO:0007166">
    <property type="term" value="P:cell surface receptor signaling pathway"/>
    <property type="evidence" value="ECO:0007669"/>
    <property type="project" value="TreeGrafter"/>
</dbReference>
<dbReference type="SMART" id="SM00408">
    <property type="entry name" value="IGc2"/>
    <property type="match status" value="2"/>
</dbReference>
<comment type="caution">
    <text evidence="13">The sequence shown here is derived from an EMBL/GenBank/DDBJ whole genome shotgun (WGS) entry which is preliminary data.</text>
</comment>
<keyword evidence="4" id="KW-0732">Signal</keyword>
<dbReference type="GO" id="GO:0042130">
    <property type="term" value="P:negative regulation of T cell proliferation"/>
    <property type="evidence" value="ECO:0007669"/>
    <property type="project" value="TreeGrafter"/>
</dbReference>
<feature type="transmembrane region" description="Helical" evidence="11">
    <location>
        <begin position="270"/>
        <end position="293"/>
    </location>
</feature>
<keyword evidence="14" id="KW-1185">Reference proteome</keyword>
<comment type="subcellular location">
    <subcellularLocation>
        <location evidence="1">Cell membrane</location>
        <topology evidence="1">Single-pass type I membrane protein</topology>
    </subcellularLocation>
</comment>
<feature type="transmembrane region" description="Helical" evidence="11">
    <location>
        <begin position="364"/>
        <end position="385"/>
    </location>
</feature>
<dbReference type="Gene3D" id="2.60.40.10">
    <property type="entry name" value="Immunoglobulins"/>
    <property type="match status" value="2"/>
</dbReference>
<feature type="transmembrane region" description="Helical" evidence="11">
    <location>
        <begin position="391"/>
        <end position="411"/>
    </location>
</feature>
<keyword evidence="6 11" id="KW-0472">Membrane</keyword>
<evidence type="ECO:0000256" key="7">
    <source>
        <dbReference type="ARBA" id="ARBA00023157"/>
    </source>
</evidence>
<dbReference type="PANTHER" id="PTHR25466">
    <property type="entry name" value="T-LYMPHOCYTE ACTIVATION ANTIGEN"/>
    <property type="match status" value="1"/>
</dbReference>
<evidence type="ECO:0000256" key="8">
    <source>
        <dbReference type="ARBA" id="ARBA00023170"/>
    </source>
</evidence>
<evidence type="ECO:0000256" key="3">
    <source>
        <dbReference type="ARBA" id="ARBA00022692"/>
    </source>
</evidence>
<feature type="transmembrane region" description="Helical" evidence="11">
    <location>
        <begin position="507"/>
        <end position="525"/>
    </location>
</feature>
<proteinExistence type="predicted"/>
<gene>
    <name evidence="13" type="ORF">JZ751_028970</name>
</gene>
<evidence type="ECO:0000256" key="2">
    <source>
        <dbReference type="ARBA" id="ARBA00022475"/>
    </source>
</evidence>
<dbReference type="GO" id="GO:0071222">
    <property type="term" value="P:cellular response to lipopolysaccharide"/>
    <property type="evidence" value="ECO:0007669"/>
    <property type="project" value="TreeGrafter"/>
</dbReference>
<keyword evidence="9" id="KW-0325">Glycoprotein</keyword>
<dbReference type="PROSITE" id="PS50835">
    <property type="entry name" value="IG_LIKE"/>
    <property type="match status" value="2"/>
</dbReference>
<dbReference type="SUPFAM" id="SSF48726">
    <property type="entry name" value="Immunoglobulin"/>
    <property type="match status" value="2"/>
</dbReference>
<evidence type="ECO:0000313" key="14">
    <source>
        <dbReference type="Proteomes" id="UP000824540"/>
    </source>
</evidence>
<dbReference type="OrthoDB" id="10012075at2759"/>
<dbReference type="InterPro" id="IPR003599">
    <property type="entry name" value="Ig_sub"/>
</dbReference>
<keyword evidence="2" id="KW-1003">Cell membrane</keyword>
<dbReference type="GO" id="GO:0006955">
    <property type="term" value="P:immune response"/>
    <property type="evidence" value="ECO:0007669"/>
    <property type="project" value="TreeGrafter"/>
</dbReference>
<feature type="transmembrane region" description="Helical" evidence="11">
    <location>
        <begin position="12"/>
        <end position="33"/>
    </location>
</feature>
<evidence type="ECO:0000256" key="5">
    <source>
        <dbReference type="ARBA" id="ARBA00022989"/>
    </source>
</evidence>
<evidence type="ECO:0000259" key="12">
    <source>
        <dbReference type="PROSITE" id="PS50835"/>
    </source>
</evidence>
<evidence type="ECO:0000256" key="11">
    <source>
        <dbReference type="SAM" id="Phobius"/>
    </source>
</evidence>
<sequence length="532" mass="60021">MQYYFQRDCYHHIFFIHSRICCHVFLMYCIWFVPGFTVRGPAVPLSVQLGASVTLPCSVDTPLPLNELEVEWMRAESGTLVHLFQEGQSRPESQNPSYSSRAEFFTEEIPKGNFSLLLINVTTEDEGMYTCIVHTDQRSNETNVELAVEWLVVTGTNEAVFAYAGEDVVLNCSVDTHVPLHELQVEWMKMDILVLLFEEGQNIPESQHERFWGRAEFFTEEIPKGNFSLKLRGVRTGDRGEFTCKIHTNTESVSATAWLKLGFSSSHISVLVLSTVAIIAAVAMGVPALLGMLRGDIRNGSLKLYYLQVSIPCILICVTFIIWGVSEGFVEEAYICSAVNLLRILMLFKVAPYLDQLPKIFKRICKVCPSIEFVIIVIGINSAVFAKFPEVNFFALFVCLPLLITFCCIWFSGFIAFGALLIASALEMWFLGVTFNNISYEYLTESLIGVVGAIIFSRMRKCCIFRGNQLLIFSELCNIFVGGCFLLAVISSLRYMDVIFENDKEHDGWMCLSAFFHILAVTMAFKHAKDVP</sequence>
<evidence type="ECO:0000256" key="9">
    <source>
        <dbReference type="ARBA" id="ARBA00023180"/>
    </source>
</evidence>
<dbReference type="InterPro" id="IPR051713">
    <property type="entry name" value="T-cell_Activation_Regulation"/>
</dbReference>
<keyword evidence="5 11" id="KW-1133">Transmembrane helix</keyword>
<name>A0A8T2P581_9TELE</name>
<evidence type="ECO:0000256" key="6">
    <source>
        <dbReference type="ARBA" id="ARBA00023136"/>
    </source>
</evidence>
<dbReference type="SMART" id="SM00406">
    <property type="entry name" value="IGv"/>
    <property type="match status" value="2"/>
</dbReference>
<feature type="domain" description="Ig-like" evidence="12">
    <location>
        <begin position="34"/>
        <end position="147"/>
    </location>
</feature>
<dbReference type="GO" id="GO:0031295">
    <property type="term" value="P:T cell costimulation"/>
    <property type="evidence" value="ECO:0007669"/>
    <property type="project" value="TreeGrafter"/>
</dbReference>
<dbReference type="InterPro" id="IPR013783">
    <property type="entry name" value="Ig-like_fold"/>
</dbReference>
<evidence type="ECO:0000256" key="10">
    <source>
        <dbReference type="ARBA" id="ARBA00023319"/>
    </source>
</evidence>
<evidence type="ECO:0000256" key="1">
    <source>
        <dbReference type="ARBA" id="ARBA00004251"/>
    </source>
</evidence>
<keyword evidence="8" id="KW-0675">Receptor</keyword>
<feature type="transmembrane region" description="Helical" evidence="11">
    <location>
        <begin position="305"/>
        <end position="326"/>
    </location>
</feature>
<dbReference type="PANTHER" id="PTHR25466:SF14">
    <property type="entry name" value="BUTYROPHILIN SUBFAMILY 2 MEMBER A2-LIKE-RELATED"/>
    <property type="match status" value="1"/>
</dbReference>
<dbReference type="FunFam" id="2.60.40.10:FF:000142">
    <property type="entry name" value="V-set domain-containing T-cell activation inhibitor 1"/>
    <property type="match status" value="2"/>
</dbReference>
<dbReference type="Proteomes" id="UP000824540">
    <property type="component" value="Unassembled WGS sequence"/>
</dbReference>
<dbReference type="GO" id="GO:0042102">
    <property type="term" value="P:positive regulation of T cell proliferation"/>
    <property type="evidence" value="ECO:0007669"/>
    <property type="project" value="TreeGrafter"/>
</dbReference>
<dbReference type="SMART" id="SM00409">
    <property type="entry name" value="IG"/>
    <property type="match status" value="2"/>
</dbReference>
<keyword evidence="7" id="KW-1015">Disulfide bond</keyword>
<dbReference type="InterPro" id="IPR013106">
    <property type="entry name" value="Ig_V-set"/>
</dbReference>
<accession>A0A8T2P581</accession>
<feature type="transmembrane region" description="Helical" evidence="11">
    <location>
        <begin position="442"/>
        <end position="459"/>
    </location>
</feature>
<dbReference type="InterPro" id="IPR007110">
    <property type="entry name" value="Ig-like_dom"/>
</dbReference>
<keyword evidence="3 11" id="KW-0812">Transmembrane</keyword>
<feature type="non-terminal residue" evidence="13">
    <location>
        <position position="532"/>
    </location>
</feature>
<dbReference type="InterPro" id="IPR003598">
    <property type="entry name" value="Ig_sub2"/>
</dbReference>
<dbReference type="GO" id="GO:0009897">
    <property type="term" value="C:external side of plasma membrane"/>
    <property type="evidence" value="ECO:0007669"/>
    <property type="project" value="TreeGrafter"/>
</dbReference>
<feature type="domain" description="Ig-like" evidence="12">
    <location>
        <begin position="165"/>
        <end position="254"/>
    </location>
</feature>
<reference evidence="13" key="1">
    <citation type="thesis" date="2021" institute="BYU ScholarsArchive" country="Provo, UT, USA">
        <title>Applications of and Algorithms for Genome Assembly and Genomic Analyses with an Emphasis on Marine Teleosts.</title>
        <authorList>
            <person name="Pickett B.D."/>
        </authorList>
    </citation>
    <scope>NUCLEOTIDE SEQUENCE</scope>
    <source>
        <strain evidence="13">HI-2016</strain>
    </source>
</reference>
<evidence type="ECO:0000256" key="4">
    <source>
        <dbReference type="ARBA" id="ARBA00022729"/>
    </source>
</evidence>
<protein>
    <recommendedName>
        <fullName evidence="12">Ig-like domain-containing protein</fullName>
    </recommendedName>
</protein>
<dbReference type="Pfam" id="PF07686">
    <property type="entry name" value="V-set"/>
    <property type="match status" value="2"/>
</dbReference>
<organism evidence="13 14">
    <name type="scientific">Albula glossodonta</name>
    <name type="common">roundjaw bonefish</name>
    <dbReference type="NCBI Taxonomy" id="121402"/>
    <lineage>
        <taxon>Eukaryota</taxon>
        <taxon>Metazoa</taxon>
        <taxon>Chordata</taxon>
        <taxon>Craniata</taxon>
        <taxon>Vertebrata</taxon>
        <taxon>Euteleostomi</taxon>
        <taxon>Actinopterygii</taxon>
        <taxon>Neopterygii</taxon>
        <taxon>Teleostei</taxon>
        <taxon>Albuliformes</taxon>
        <taxon>Albulidae</taxon>
        <taxon>Albula</taxon>
    </lineage>
</organism>
<dbReference type="InterPro" id="IPR036179">
    <property type="entry name" value="Ig-like_dom_sf"/>
</dbReference>
<dbReference type="AlphaFoldDB" id="A0A8T2P581"/>
<feature type="transmembrane region" description="Helical" evidence="11">
    <location>
        <begin position="471"/>
        <end position="495"/>
    </location>
</feature>
<evidence type="ECO:0000313" key="13">
    <source>
        <dbReference type="EMBL" id="KAG9348653.1"/>
    </source>
</evidence>
<dbReference type="EMBL" id="JAFBMS010000010">
    <property type="protein sequence ID" value="KAG9348653.1"/>
    <property type="molecule type" value="Genomic_DNA"/>
</dbReference>
<keyword evidence="10" id="KW-0393">Immunoglobulin domain</keyword>